<evidence type="ECO:0000313" key="2">
    <source>
        <dbReference type="Proteomes" id="UP000276133"/>
    </source>
</evidence>
<sequence>KRSKKNFNDFEIIQLENGIEHFEFRVFNQIIKIDDYLAKKEELASDEIKLSIAFPNNLSSLNSNSVYSIFPVEKEDIKWPFLVNTYWTLVTNRENIKMCKYNEVLRDSLADMYCQIVKSDQILKKNLAYILPTYELLNNWWRNFSSKVADCVRLENRIGLKRFKNEALQTRLDVSNEIISIINIEIVENLKLNKKDLEYFMDLKEFSVEDILRIFDAKNNCEIVQKWIDCRSTQWWSDFFYE</sequence>
<name>A0A3M7P2K9_BRAPC</name>
<feature type="non-terminal residue" evidence="1">
    <location>
        <position position="242"/>
    </location>
</feature>
<keyword evidence="2" id="KW-1185">Reference proteome</keyword>
<evidence type="ECO:0000313" key="1">
    <source>
        <dbReference type="EMBL" id="RMZ93316.1"/>
    </source>
</evidence>
<protein>
    <submittedName>
        <fullName evidence="1">Uncharacterized protein</fullName>
    </submittedName>
</protein>
<reference evidence="1 2" key="1">
    <citation type="journal article" date="2018" name="Sci. Rep.">
        <title>Genomic signatures of local adaptation to the degree of environmental predictability in rotifers.</title>
        <authorList>
            <person name="Franch-Gras L."/>
            <person name="Hahn C."/>
            <person name="Garcia-Roger E.M."/>
            <person name="Carmona M.J."/>
            <person name="Serra M."/>
            <person name="Gomez A."/>
        </authorList>
    </citation>
    <scope>NUCLEOTIDE SEQUENCE [LARGE SCALE GENOMIC DNA]</scope>
    <source>
        <strain evidence="1">HYR1</strain>
    </source>
</reference>
<dbReference type="AlphaFoldDB" id="A0A3M7P2K9"/>
<comment type="caution">
    <text evidence="1">The sequence shown here is derived from an EMBL/GenBank/DDBJ whole genome shotgun (WGS) entry which is preliminary data.</text>
</comment>
<accession>A0A3M7P2K9</accession>
<organism evidence="1 2">
    <name type="scientific">Brachionus plicatilis</name>
    <name type="common">Marine rotifer</name>
    <name type="synonym">Brachionus muelleri</name>
    <dbReference type="NCBI Taxonomy" id="10195"/>
    <lineage>
        <taxon>Eukaryota</taxon>
        <taxon>Metazoa</taxon>
        <taxon>Spiralia</taxon>
        <taxon>Gnathifera</taxon>
        <taxon>Rotifera</taxon>
        <taxon>Eurotatoria</taxon>
        <taxon>Monogononta</taxon>
        <taxon>Pseudotrocha</taxon>
        <taxon>Ploima</taxon>
        <taxon>Brachionidae</taxon>
        <taxon>Brachionus</taxon>
    </lineage>
</organism>
<gene>
    <name evidence="1" type="ORF">BpHYR1_016452</name>
</gene>
<proteinExistence type="predicted"/>
<dbReference type="EMBL" id="REGN01013901">
    <property type="protein sequence ID" value="RMZ93316.1"/>
    <property type="molecule type" value="Genomic_DNA"/>
</dbReference>
<feature type="non-terminal residue" evidence="1">
    <location>
        <position position="1"/>
    </location>
</feature>
<dbReference type="Proteomes" id="UP000276133">
    <property type="component" value="Unassembled WGS sequence"/>
</dbReference>